<protein>
    <submittedName>
        <fullName evidence="2">Uncharacterized protein</fullName>
    </submittedName>
</protein>
<evidence type="ECO:0000313" key="2">
    <source>
        <dbReference type="EMBL" id="TKA74375.1"/>
    </source>
</evidence>
<feature type="compositionally biased region" description="Low complexity" evidence="1">
    <location>
        <begin position="210"/>
        <end position="237"/>
    </location>
</feature>
<reference evidence="2 3" key="1">
    <citation type="submission" date="2017-03" db="EMBL/GenBank/DDBJ databases">
        <title>Genomes of endolithic fungi from Antarctica.</title>
        <authorList>
            <person name="Coleine C."/>
            <person name="Masonjones S."/>
            <person name="Stajich J.E."/>
        </authorList>
    </citation>
    <scope>NUCLEOTIDE SEQUENCE [LARGE SCALE GENOMIC DNA]</scope>
    <source>
        <strain evidence="2 3">CCFEE 5187</strain>
    </source>
</reference>
<dbReference type="AlphaFoldDB" id="A0A4U0XI84"/>
<sequence>MSGTGVSDSVFSIIAAFTSGLDVFKKLQTKGKRKRKSEDVHLDREAELQLSNSLRKGPSDIRKEYERDVRDLGERFAAGDAIAKASLTETLLKFNTGLVTMISSFLSGGRNNCHLDYTSLTRLSDESRAEVIDTLSQLYQRKSKSSVNVTEIHGDLQKHAERLRHSKKEGSTERPSTRDMKSTMVARVPVKNSSRAQLALVKTRTRRTTSRSSASSGSSVASRPPPSTTLTSPRASPGPSPVSRKSRTMHGSNDIREKSRTTKPSNEANRRTEATSAVHPCRPRKPESMQAMPTSAAAQHHFRPLSPQPTTPIPDAQACQRPNPSTHPARPPPLAPAPASQPTTSPAHSPLPTPLHRRHRHPIPSMAFSFASDSTKLGEIPLHKWAVPFDFDAMERLNAEAAATGCVPDRGEVLERKKGRFGFLKLLRKKGEGG</sequence>
<accession>A0A4U0XI84</accession>
<keyword evidence="3" id="KW-1185">Reference proteome</keyword>
<organism evidence="2 3">
    <name type="scientific">Cryomyces minteri</name>
    <dbReference type="NCBI Taxonomy" id="331657"/>
    <lineage>
        <taxon>Eukaryota</taxon>
        <taxon>Fungi</taxon>
        <taxon>Dikarya</taxon>
        <taxon>Ascomycota</taxon>
        <taxon>Pezizomycotina</taxon>
        <taxon>Dothideomycetes</taxon>
        <taxon>Dothideomycetes incertae sedis</taxon>
        <taxon>Cryomyces</taxon>
    </lineage>
</organism>
<dbReference type="PANTHER" id="PTHR42354">
    <property type="entry name" value="C2H2-TYPE DOMAIN-CONTAINING PROTEIN"/>
    <property type="match status" value="1"/>
</dbReference>
<dbReference type="EMBL" id="NAJN01000364">
    <property type="protein sequence ID" value="TKA74375.1"/>
    <property type="molecule type" value="Genomic_DNA"/>
</dbReference>
<feature type="compositionally biased region" description="Low complexity" evidence="1">
    <location>
        <begin position="337"/>
        <end position="350"/>
    </location>
</feature>
<dbReference type="STRING" id="331657.A0A4U0XI84"/>
<gene>
    <name evidence="2" type="ORF">B0A49_02210</name>
</gene>
<dbReference type="PANTHER" id="PTHR42354:SF1">
    <property type="entry name" value="C2H2-TYPE DOMAIN-CONTAINING PROTEIN"/>
    <property type="match status" value="1"/>
</dbReference>
<feature type="region of interest" description="Disordered" evidence="1">
    <location>
        <begin position="143"/>
        <end position="360"/>
    </location>
</feature>
<proteinExistence type="predicted"/>
<feature type="compositionally biased region" description="Basic and acidic residues" evidence="1">
    <location>
        <begin position="168"/>
        <end position="181"/>
    </location>
</feature>
<name>A0A4U0XI84_9PEZI</name>
<dbReference type="Proteomes" id="UP000308768">
    <property type="component" value="Unassembled WGS sequence"/>
</dbReference>
<evidence type="ECO:0000313" key="3">
    <source>
        <dbReference type="Proteomes" id="UP000308768"/>
    </source>
</evidence>
<comment type="caution">
    <text evidence="2">The sequence shown here is derived from an EMBL/GenBank/DDBJ whole genome shotgun (WGS) entry which is preliminary data.</text>
</comment>
<evidence type="ECO:0000256" key="1">
    <source>
        <dbReference type="SAM" id="MobiDB-lite"/>
    </source>
</evidence>
<dbReference type="OrthoDB" id="5226911at2759"/>